<gene>
    <name evidence="3" type="ORF">Tci_028402</name>
</gene>
<evidence type="ECO:0000259" key="2">
    <source>
        <dbReference type="Pfam" id="PF07727"/>
    </source>
</evidence>
<comment type="caution">
    <text evidence="3">The sequence shown here is derived from an EMBL/GenBank/DDBJ whole genome shotgun (WGS) entry which is preliminary data.</text>
</comment>
<accession>A0A6L2L8E9</accession>
<dbReference type="InterPro" id="IPR013103">
    <property type="entry name" value="RVT_2"/>
</dbReference>
<reference evidence="3" key="1">
    <citation type="journal article" date="2019" name="Sci. Rep.">
        <title>Draft genome of Tanacetum cinerariifolium, the natural source of mosquito coil.</title>
        <authorList>
            <person name="Yamashiro T."/>
            <person name="Shiraishi A."/>
            <person name="Satake H."/>
            <person name="Nakayama K."/>
        </authorList>
    </citation>
    <scope>NUCLEOTIDE SEQUENCE</scope>
</reference>
<feature type="domain" description="Reverse transcriptase Ty1/copia-type" evidence="2">
    <location>
        <begin position="63"/>
        <end position="149"/>
    </location>
</feature>
<evidence type="ECO:0000313" key="3">
    <source>
        <dbReference type="EMBL" id="GEU56424.1"/>
    </source>
</evidence>
<dbReference type="Pfam" id="PF07727">
    <property type="entry name" value="RVT_2"/>
    <property type="match status" value="1"/>
</dbReference>
<feature type="region of interest" description="Disordered" evidence="1">
    <location>
        <begin position="258"/>
        <end position="277"/>
    </location>
</feature>
<dbReference type="EMBL" id="BKCJ010003660">
    <property type="protein sequence ID" value="GEU56424.1"/>
    <property type="molecule type" value="Genomic_DNA"/>
</dbReference>
<organism evidence="3">
    <name type="scientific">Tanacetum cinerariifolium</name>
    <name type="common">Dalmatian daisy</name>
    <name type="synonym">Chrysanthemum cinerariifolium</name>
    <dbReference type="NCBI Taxonomy" id="118510"/>
    <lineage>
        <taxon>Eukaryota</taxon>
        <taxon>Viridiplantae</taxon>
        <taxon>Streptophyta</taxon>
        <taxon>Embryophyta</taxon>
        <taxon>Tracheophyta</taxon>
        <taxon>Spermatophyta</taxon>
        <taxon>Magnoliopsida</taxon>
        <taxon>eudicotyledons</taxon>
        <taxon>Gunneridae</taxon>
        <taxon>Pentapetalae</taxon>
        <taxon>asterids</taxon>
        <taxon>campanulids</taxon>
        <taxon>Asterales</taxon>
        <taxon>Asteraceae</taxon>
        <taxon>Asteroideae</taxon>
        <taxon>Anthemideae</taxon>
        <taxon>Anthemidinae</taxon>
        <taxon>Tanacetum</taxon>
    </lineage>
</organism>
<protein>
    <submittedName>
        <fullName evidence="3">Retrovirus-related Pol polyprotein from transposon TNT 1-94</fullName>
    </submittedName>
</protein>
<proteinExistence type="predicted"/>
<evidence type="ECO:0000256" key="1">
    <source>
        <dbReference type="SAM" id="MobiDB-lite"/>
    </source>
</evidence>
<dbReference type="AlphaFoldDB" id="A0A6L2L8E9"/>
<name>A0A6L2L8E9_TANCI</name>
<sequence>MSTRSSARNLFPPLDNPELTIRRRSHVDPTLLNDFEMATEGKGDPPVPDSGLWRSCANKVFLIKLKWICKVKIDEFDGVLKNKARLVAYGFRQEEGIDFEESFAPVARIEAIRIFVANAAHKNITIFQMDIKTTFLNGKLKEEVYVLNQEDLLIRTTHHMCVVDPTLFIQKAENDLLLELAECINSPSWNRPVFYNDNDEYSIQYKEYLKNYSNAIAHVLPTKEPDNSLSMGDEHLNTILETKSDELINSSVENLVPIPRESKVTSDNESDDDKSLSNEDVLMENFKIYLNPLVDDEEIISTKIDPHYFNAESNLIEYLLTRDTLIDSSAKFDYLLELAHIDPIPPRIEEADFDLEEEIRLVENLLYDNSSARPSEELNAEIANTIVESLSPSPIPIEDSDSHMEEIDLFLDTNDLLTPGIENDDYKSEGDIHFLEELLSNDLLLLPENESCNFDHHDDPSFPRPPPEPPDVEVFFDFEPDTVVLTAKMVEDISEH</sequence>